<evidence type="ECO:0000313" key="4">
    <source>
        <dbReference type="Proteomes" id="UP000291106"/>
    </source>
</evidence>
<dbReference type="Pfam" id="PF08787">
    <property type="entry name" value="Alginate_lyase2"/>
    <property type="match status" value="1"/>
</dbReference>
<sequence>MKKIYLSLLAASVIAGCSSTAPAPQVKHEFNYDYSKYNLDPTKAPAQNFDLSNWKITLPEMTTEGSRKGKALEINKHELSNQQTPYIHPEWFYTDSKTGALVFVSPNQAPTTKNSKNTRSELRAMLAEQYNDPKNNFVIKSHPQANSYGAIGGQLKATLSVDQVSTSGEYRKNNAFAVVIGQIHGSDNEPLKISYRKLPGHEFGSLSWNYELNPVPDLQDARDSNGKKLRKDIRHNVFGKYNLREHHDDPKDGIRLGEIFSYEVNVKDNIMHLTFTKNPGEKNEIVKTFEVDLAEGNYKGHEVDQGYGDDWMYYKAGVYNQCNTKASSSNCEWRGMEAGDYAKASFYELELNQ</sequence>
<keyword evidence="4" id="KW-1185">Reference proteome</keyword>
<dbReference type="SUPFAM" id="SSF49899">
    <property type="entry name" value="Concanavalin A-like lectins/glucanases"/>
    <property type="match status" value="1"/>
</dbReference>
<feature type="chain" id="PRO_5019315682" evidence="1">
    <location>
        <begin position="24"/>
        <end position="353"/>
    </location>
</feature>
<dbReference type="InterPro" id="IPR014895">
    <property type="entry name" value="Alginate_lyase_2"/>
</dbReference>
<feature type="signal peptide" evidence="1">
    <location>
        <begin position="1"/>
        <end position="23"/>
    </location>
</feature>
<evidence type="ECO:0000259" key="2">
    <source>
        <dbReference type="Pfam" id="PF08787"/>
    </source>
</evidence>
<feature type="domain" description="Alginate lyase 2" evidence="2">
    <location>
        <begin position="49"/>
        <end position="352"/>
    </location>
</feature>
<dbReference type="Gene3D" id="2.60.120.200">
    <property type="match status" value="1"/>
</dbReference>
<protein>
    <submittedName>
        <fullName evidence="3">Polysaccharide lyase family 7 protein</fullName>
    </submittedName>
</protein>
<dbReference type="AlphaFoldDB" id="A0A411PH66"/>
<gene>
    <name evidence="3" type="ORF">EXU30_08360</name>
</gene>
<evidence type="ECO:0000256" key="1">
    <source>
        <dbReference type="SAM" id="SignalP"/>
    </source>
</evidence>
<dbReference type="EMBL" id="CP036200">
    <property type="protein sequence ID" value="QBF82700.1"/>
    <property type="molecule type" value="Genomic_DNA"/>
</dbReference>
<dbReference type="InterPro" id="IPR013320">
    <property type="entry name" value="ConA-like_dom_sf"/>
</dbReference>
<proteinExistence type="predicted"/>
<keyword evidence="1" id="KW-0732">Signal</keyword>
<reference evidence="3 4" key="1">
    <citation type="submission" date="2019-02" db="EMBL/GenBank/DDBJ databases">
        <title>Shewanella sp. D4-2 isolated from Dokdo Island.</title>
        <authorList>
            <person name="Baek K."/>
        </authorList>
    </citation>
    <scope>NUCLEOTIDE SEQUENCE [LARGE SCALE GENOMIC DNA]</scope>
    <source>
        <strain evidence="3 4">D4-2</strain>
    </source>
</reference>
<organism evidence="3 4">
    <name type="scientific">Shewanella maritima</name>
    <dbReference type="NCBI Taxonomy" id="2520507"/>
    <lineage>
        <taxon>Bacteria</taxon>
        <taxon>Pseudomonadati</taxon>
        <taxon>Pseudomonadota</taxon>
        <taxon>Gammaproteobacteria</taxon>
        <taxon>Alteromonadales</taxon>
        <taxon>Shewanellaceae</taxon>
        <taxon>Shewanella</taxon>
    </lineage>
</organism>
<accession>A0A411PH66</accession>
<keyword evidence="3" id="KW-0456">Lyase</keyword>
<name>A0A411PH66_9GAMM</name>
<dbReference type="Proteomes" id="UP000291106">
    <property type="component" value="Chromosome"/>
</dbReference>
<dbReference type="PROSITE" id="PS51257">
    <property type="entry name" value="PROKAR_LIPOPROTEIN"/>
    <property type="match status" value="1"/>
</dbReference>
<evidence type="ECO:0000313" key="3">
    <source>
        <dbReference type="EMBL" id="QBF82700.1"/>
    </source>
</evidence>
<dbReference type="OrthoDB" id="1113844at2"/>
<dbReference type="GO" id="GO:0016829">
    <property type="term" value="F:lyase activity"/>
    <property type="evidence" value="ECO:0007669"/>
    <property type="project" value="UniProtKB-KW"/>
</dbReference>
<dbReference type="KEGG" id="smai:EXU30_08360"/>
<dbReference type="RefSeq" id="WP_130599089.1">
    <property type="nucleotide sequence ID" value="NZ_CP036200.1"/>
</dbReference>